<evidence type="ECO:0000313" key="3">
    <source>
        <dbReference type="Proteomes" id="UP000315295"/>
    </source>
</evidence>
<comment type="caution">
    <text evidence="2">The sequence shown here is derived from an EMBL/GenBank/DDBJ whole genome shotgun (WGS) entry which is preliminary data.</text>
</comment>
<protein>
    <submittedName>
        <fullName evidence="2">Uncharacterized protein</fullName>
    </submittedName>
</protein>
<dbReference type="Proteomes" id="UP000315295">
    <property type="component" value="Unassembled WGS sequence"/>
</dbReference>
<evidence type="ECO:0000256" key="1">
    <source>
        <dbReference type="SAM" id="MobiDB-lite"/>
    </source>
</evidence>
<reference evidence="2 3" key="1">
    <citation type="journal article" date="2019" name="G3 (Bethesda)">
        <title>Sequencing of a Wild Apple (Malus baccata) Genome Unravels the Differences Between Cultivated and Wild Apple Species Regarding Disease Resistance and Cold Tolerance.</title>
        <authorList>
            <person name="Chen X."/>
        </authorList>
    </citation>
    <scope>NUCLEOTIDE SEQUENCE [LARGE SCALE GENOMIC DNA]</scope>
    <source>
        <strain evidence="3">cv. Shandingzi</strain>
        <tissue evidence="2">Leaves</tissue>
    </source>
</reference>
<accession>A0A540LD10</accession>
<evidence type="ECO:0000313" key="2">
    <source>
        <dbReference type="EMBL" id="TQD84364.1"/>
    </source>
</evidence>
<feature type="compositionally biased region" description="Basic and acidic residues" evidence="1">
    <location>
        <begin position="25"/>
        <end position="40"/>
    </location>
</feature>
<gene>
    <name evidence="2" type="ORF">C1H46_030073</name>
</gene>
<organism evidence="2 3">
    <name type="scientific">Malus baccata</name>
    <name type="common">Siberian crab apple</name>
    <name type="synonym">Pyrus baccata</name>
    <dbReference type="NCBI Taxonomy" id="106549"/>
    <lineage>
        <taxon>Eukaryota</taxon>
        <taxon>Viridiplantae</taxon>
        <taxon>Streptophyta</taxon>
        <taxon>Embryophyta</taxon>
        <taxon>Tracheophyta</taxon>
        <taxon>Spermatophyta</taxon>
        <taxon>Magnoliopsida</taxon>
        <taxon>eudicotyledons</taxon>
        <taxon>Gunneridae</taxon>
        <taxon>Pentapetalae</taxon>
        <taxon>rosids</taxon>
        <taxon>fabids</taxon>
        <taxon>Rosales</taxon>
        <taxon>Rosaceae</taxon>
        <taxon>Amygdaloideae</taxon>
        <taxon>Maleae</taxon>
        <taxon>Malus</taxon>
    </lineage>
</organism>
<dbReference type="EMBL" id="VIEB01000640">
    <property type="protein sequence ID" value="TQD84364.1"/>
    <property type="molecule type" value="Genomic_DNA"/>
</dbReference>
<feature type="region of interest" description="Disordered" evidence="1">
    <location>
        <begin position="1"/>
        <end position="40"/>
    </location>
</feature>
<dbReference type="AlphaFoldDB" id="A0A540LD10"/>
<sequence>MATIKKSVWGQDDREIGGDAGGFDEGDKVTGTETGRSKKEIEAGKGRALGKKGVVWICG</sequence>
<proteinExistence type="predicted"/>
<name>A0A540LD10_MALBA</name>
<keyword evidence="3" id="KW-1185">Reference proteome</keyword>